<accession>A0AAU9TBD9</accession>
<dbReference type="Proteomes" id="UP001153954">
    <property type="component" value="Unassembled WGS sequence"/>
</dbReference>
<evidence type="ECO:0000256" key="1">
    <source>
        <dbReference type="SAM" id="MobiDB-lite"/>
    </source>
</evidence>
<name>A0AAU9TBD9_EUPED</name>
<feature type="compositionally biased region" description="Basic and acidic residues" evidence="1">
    <location>
        <begin position="40"/>
        <end position="80"/>
    </location>
</feature>
<keyword evidence="3" id="KW-1185">Reference proteome</keyword>
<sequence>MRSNLTFNFGDEFFRWRKRTADDVANLLGELMIPASTSVPERRHMDTDVREVKESERDNDFASERDRNILLSEQTDRDSSESDSGSSD</sequence>
<proteinExistence type="predicted"/>
<organism evidence="2 3">
    <name type="scientific">Euphydryas editha</name>
    <name type="common">Edith's checkerspot</name>
    <dbReference type="NCBI Taxonomy" id="104508"/>
    <lineage>
        <taxon>Eukaryota</taxon>
        <taxon>Metazoa</taxon>
        <taxon>Ecdysozoa</taxon>
        <taxon>Arthropoda</taxon>
        <taxon>Hexapoda</taxon>
        <taxon>Insecta</taxon>
        <taxon>Pterygota</taxon>
        <taxon>Neoptera</taxon>
        <taxon>Endopterygota</taxon>
        <taxon>Lepidoptera</taxon>
        <taxon>Glossata</taxon>
        <taxon>Ditrysia</taxon>
        <taxon>Papilionoidea</taxon>
        <taxon>Nymphalidae</taxon>
        <taxon>Nymphalinae</taxon>
        <taxon>Euphydryas</taxon>
    </lineage>
</organism>
<evidence type="ECO:0000313" key="3">
    <source>
        <dbReference type="Proteomes" id="UP001153954"/>
    </source>
</evidence>
<feature type="region of interest" description="Disordered" evidence="1">
    <location>
        <begin position="36"/>
        <end position="88"/>
    </location>
</feature>
<protein>
    <submittedName>
        <fullName evidence="2">Uncharacterized protein</fullName>
    </submittedName>
</protein>
<dbReference type="AlphaFoldDB" id="A0AAU9TBD9"/>
<gene>
    <name evidence="2" type="ORF">EEDITHA_LOCUS878</name>
</gene>
<dbReference type="EMBL" id="CAKOGL010000002">
    <property type="protein sequence ID" value="CAH2084299.1"/>
    <property type="molecule type" value="Genomic_DNA"/>
</dbReference>
<comment type="caution">
    <text evidence="2">The sequence shown here is derived from an EMBL/GenBank/DDBJ whole genome shotgun (WGS) entry which is preliminary data.</text>
</comment>
<evidence type="ECO:0000313" key="2">
    <source>
        <dbReference type="EMBL" id="CAH2084299.1"/>
    </source>
</evidence>
<reference evidence="2" key="1">
    <citation type="submission" date="2022-03" db="EMBL/GenBank/DDBJ databases">
        <authorList>
            <person name="Tunstrom K."/>
        </authorList>
    </citation>
    <scope>NUCLEOTIDE SEQUENCE</scope>
</reference>